<dbReference type="InterPro" id="IPR040576">
    <property type="entry name" value="DLP_helical"/>
</dbReference>
<evidence type="ECO:0000259" key="2">
    <source>
        <dbReference type="Pfam" id="PF18709"/>
    </source>
</evidence>
<name>A0ABX3WNF4_9NEIS</name>
<feature type="domain" description="Dynamin N-terminal" evidence="1">
    <location>
        <begin position="99"/>
        <end position="177"/>
    </location>
</feature>
<organism evidence="3 4">
    <name type="scientific">Neisseria dumasiana</name>
    <dbReference type="NCBI Taxonomy" id="1931275"/>
    <lineage>
        <taxon>Bacteria</taxon>
        <taxon>Pseudomonadati</taxon>
        <taxon>Pseudomonadota</taxon>
        <taxon>Betaproteobacteria</taxon>
        <taxon>Neisseriales</taxon>
        <taxon>Neisseriaceae</taxon>
        <taxon>Neisseria</taxon>
    </lineage>
</organism>
<comment type="caution">
    <text evidence="3">The sequence shown here is derived from an EMBL/GenBank/DDBJ whole genome shotgun (WGS) entry which is preliminary data.</text>
</comment>
<keyword evidence="4" id="KW-1185">Reference proteome</keyword>
<evidence type="ECO:0000313" key="4">
    <source>
        <dbReference type="Proteomes" id="UP000193346"/>
    </source>
</evidence>
<proteinExistence type="predicted"/>
<protein>
    <recommendedName>
        <fullName evidence="5">Labile enterotoxin output A</fullName>
    </recommendedName>
</protein>
<accession>A0ABX3WNF4</accession>
<dbReference type="NCBIfam" id="NF041922">
    <property type="entry name" value="DLP_LeoA_gen"/>
    <property type="match status" value="1"/>
</dbReference>
<dbReference type="Pfam" id="PF00350">
    <property type="entry name" value="Dynamin_N"/>
    <property type="match status" value="1"/>
</dbReference>
<dbReference type="EMBL" id="MTAC01000009">
    <property type="protein sequence ID" value="OSI35544.1"/>
    <property type="molecule type" value="Genomic_DNA"/>
</dbReference>
<evidence type="ECO:0008006" key="5">
    <source>
        <dbReference type="Google" id="ProtNLM"/>
    </source>
</evidence>
<dbReference type="InterPro" id="IPR045063">
    <property type="entry name" value="Dynamin_N"/>
</dbReference>
<reference evidence="3 4" key="1">
    <citation type="submission" date="2017-01" db="EMBL/GenBank/DDBJ databases">
        <authorList>
            <person name="Wolfgang W.J."/>
            <person name="Cole J."/>
            <person name="Wroblewski D."/>
            <person name="Mcginnis J."/>
            <person name="Musser K.A."/>
        </authorList>
    </citation>
    <scope>NUCLEOTIDE SEQUENCE [LARGE SCALE GENOMIC DNA]</scope>
    <source>
        <strain evidence="3 4">93087</strain>
    </source>
</reference>
<dbReference type="SUPFAM" id="SSF52540">
    <property type="entry name" value="P-loop containing nucleoside triphosphate hydrolases"/>
    <property type="match status" value="1"/>
</dbReference>
<dbReference type="Pfam" id="PF18709">
    <property type="entry name" value="DLP_helical"/>
    <property type="match status" value="1"/>
</dbReference>
<dbReference type="InterPro" id="IPR027417">
    <property type="entry name" value="P-loop_NTPase"/>
</dbReference>
<dbReference type="Proteomes" id="UP000193346">
    <property type="component" value="Unassembled WGS sequence"/>
</dbReference>
<gene>
    <name evidence="3" type="ORF">BV913_04900</name>
</gene>
<evidence type="ECO:0000313" key="3">
    <source>
        <dbReference type="EMBL" id="OSI35544.1"/>
    </source>
</evidence>
<dbReference type="Gene3D" id="3.40.50.300">
    <property type="entry name" value="P-loop containing nucleotide triphosphate hydrolases"/>
    <property type="match status" value="1"/>
</dbReference>
<evidence type="ECO:0000259" key="1">
    <source>
        <dbReference type="Pfam" id="PF00350"/>
    </source>
</evidence>
<dbReference type="RefSeq" id="WP_085418200.1">
    <property type="nucleotide sequence ID" value="NZ_CP091509.1"/>
</dbReference>
<dbReference type="InterPro" id="IPR049678">
    <property type="entry name" value="LeoA-like"/>
</dbReference>
<feature type="domain" description="Dynamin-like helical" evidence="2">
    <location>
        <begin position="212"/>
        <end position="544"/>
    </location>
</feature>
<sequence length="566" mass="64161">MTNTVTVFKVQQEKAQSMLEKLSQFIEKGRSFGLVPNPDLLEKLQTAKKYMQSTVLKVALIGGFSEGKTSIASAWLERLDQSMNISQQESSNEVKIYHVDNEIELIDSPGLFGFKEQQNSAGQIEKYKEMTKKYVSEAHLILYIMNSTNPIKESHQEDLQWLFRDLNLLSRTVFVLSRFDEVADVEDDWDYRENLKTKADNVLGRLKTMIGLEDKEVADIKIVAVSANPFGEGIDYWLDHLDEFKKLSRIHTLQDATRYVIEKNGGAIPIVFEAQKSMIQDVLGKQLPIVQKTQEILNNELVHLADTAQHLNSELEPMTARINNVRSSLKEFVLDYFTGLICQVKGTDLHTFSDFYENELGKDGIILTTRLEQEFGRQCQVIESSLQRISLDFDNEMVRFEASVGSAVMNKGLGFLSKQKISNTHVLATRDGIVAAGKMVGVDLAKYLKFKPWGAVNLAAKVNAVMAFAGIALEAWDSYKKAKAEEDFLNMVGDIVEMLEEQRSGLLNSLNNDDFIKQLFPAYTELKEKISVIQEANMQTAERKKAFDEWKKEGEIIEGAYRILES</sequence>